<proteinExistence type="predicted"/>
<keyword evidence="2" id="KW-1185">Reference proteome</keyword>
<evidence type="ECO:0000313" key="1">
    <source>
        <dbReference type="EMBL" id="TWI62282.1"/>
    </source>
</evidence>
<evidence type="ECO:0000313" key="2">
    <source>
        <dbReference type="Proteomes" id="UP000316291"/>
    </source>
</evidence>
<comment type="caution">
    <text evidence="1">The sequence shown here is derived from an EMBL/GenBank/DDBJ whole genome shotgun (WGS) entry which is preliminary data.</text>
</comment>
<protein>
    <submittedName>
        <fullName evidence="1">Uncharacterized protein</fullName>
    </submittedName>
</protein>
<dbReference type="AlphaFoldDB" id="A0A562QZP4"/>
<reference evidence="1 2" key="1">
    <citation type="journal article" date="2015" name="Stand. Genomic Sci.">
        <title>Genomic Encyclopedia of Bacterial and Archaeal Type Strains, Phase III: the genomes of soil and plant-associated and newly described type strains.</title>
        <authorList>
            <person name="Whitman W.B."/>
            <person name="Woyke T."/>
            <person name="Klenk H.P."/>
            <person name="Zhou Y."/>
            <person name="Lilburn T.G."/>
            <person name="Beck B.J."/>
            <person name="De Vos P."/>
            <person name="Vandamme P."/>
            <person name="Eisen J.A."/>
            <person name="Garrity G."/>
            <person name="Hugenholtz P."/>
            <person name="Kyrpides N.C."/>
        </authorList>
    </citation>
    <scope>NUCLEOTIDE SEQUENCE [LARGE SCALE GENOMIC DNA]</scope>
    <source>
        <strain evidence="1 2">CGMCC 1.10948</strain>
    </source>
</reference>
<gene>
    <name evidence="1" type="ORF">IQ16_06607</name>
</gene>
<sequence length="86" mass="8691">MVVVTPSMVIETSLTMVLAELPPPPDPELPPADCDEDVADVDDVAELDEAAGVEDAAEDDAVAVGGVVVTAALADAIALIDMKTSS</sequence>
<organism evidence="1 2">
    <name type="scientific">Bradyrhizobium huanghuaihaiense</name>
    <dbReference type="NCBI Taxonomy" id="990078"/>
    <lineage>
        <taxon>Bacteria</taxon>
        <taxon>Pseudomonadati</taxon>
        <taxon>Pseudomonadota</taxon>
        <taxon>Alphaproteobacteria</taxon>
        <taxon>Hyphomicrobiales</taxon>
        <taxon>Nitrobacteraceae</taxon>
        <taxon>Bradyrhizobium</taxon>
    </lineage>
</organism>
<accession>A0A562QZP4</accession>
<dbReference type="EMBL" id="VLLA01000022">
    <property type="protein sequence ID" value="TWI62282.1"/>
    <property type="molecule type" value="Genomic_DNA"/>
</dbReference>
<dbReference type="Proteomes" id="UP000316291">
    <property type="component" value="Unassembled WGS sequence"/>
</dbReference>
<name>A0A562QZP4_9BRAD</name>